<dbReference type="OrthoDB" id="5881184at2"/>
<dbReference type="GO" id="GO:0032259">
    <property type="term" value="P:methylation"/>
    <property type="evidence" value="ECO:0007669"/>
    <property type="project" value="UniProtKB-KW"/>
</dbReference>
<proteinExistence type="predicted"/>
<protein>
    <submittedName>
        <fullName evidence="1">tRNA (Adenine22-N1)-methyltransferase</fullName>
    </submittedName>
</protein>
<dbReference type="EMBL" id="FRAD01000003">
    <property type="protein sequence ID" value="SHJ45028.1"/>
    <property type="molecule type" value="Genomic_DNA"/>
</dbReference>
<dbReference type="Proteomes" id="UP000183952">
    <property type="component" value="Unassembled WGS sequence"/>
</dbReference>
<dbReference type="RefSeq" id="WP_072901232.1">
    <property type="nucleotide sequence ID" value="NZ_FRAD01000003.1"/>
</dbReference>
<name>A0A1M6JEB1_9CLOT</name>
<sequence>MDLSKRLSCIVSMVEPVKTIADIGTDHGYIPIHLIENSLCEFAIATDINKGPLEKAKKNIMRAQLMDKIQLRLGSGLDIIEIREVQSAVISGMGGDLTRDIILKNIDVFKNMDYIIVQPAQNVDVFRKFIYETGFHIMDEKLCFEDGKFYETIKLCYDETPVDKPTIFYEISQLLYIRKEPILKEYMEYMIEKYNRIINSFNTNSCNVIKRRSELEQKVVEIKQLLNNM</sequence>
<evidence type="ECO:0000313" key="2">
    <source>
        <dbReference type="Proteomes" id="UP000183952"/>
    </source>
</evidence>
<keyword evidence="1" id="KW-0808">Transferase</keyword>
<accession>A0A1M6JEB1</accession>
<dbReference type="Gene3D" id="3.40.50.150">
    <property type="entry name" value="Vaccinia Virus protein VP39"/>
    <property type="match status" value="1"/>
</dbReference>
<keyword evidence="2" id="KW-1185">Reference proteome</keyword>
<keyword evidence="1" id="KW-0489">Methyltransferase</keyword>
<gene>
    <name evidence="1" type="ORF">SAMN02745248_00158</name>
</gene>
<dbReference type="Pfam" id="PF12847">
    <property type="entry name" value="Methyltransf_18"/>
    <property type="match status" value="1"/>
</dbReference>
<dbReference type="PANTHER" id="PTHR38451:SF1">
    <property type="entry name" value="TRNA (ADENINE(22)-N(1))-METHYLTRANSFERASE"/>
    <property type="match status" value="1"/>
</dbReference>
<dbReference type="InterPro" id="IPR029063">
    <property type="entry name" value="SAM-dependent_MTases_sf"/>
</dbReference>
<dbReference type="STRING" id="1121331.SAMN02745248_00158"/>
<dbReference type="PANTHER" id="PTHR38451">
    <property type="entry name" value="TRNA (ADENINE(22)-N(1))-METHYLTRANSFERASE"/>
    <property type="match status" value="1"/>
</dbReference>
<evidence type="ECO:0000313" key="1">
    <source>
        <dbReference type="EMBL" id="SHJ45028.1"/>
    </source>
</evidence>
<dbReference type="GO" id="GO:0160105">
    <property type="term" value="F:tRNA (adenine(22)-N1)-methyltransferase activity"/>
    <property type="evidence" value="ECO:0007669"/>
    <property type="project" value="InterPro"/>
</dbReference>
<dbReference type="PIRSF" id="PIRSF018637">
    <property type="entry name" value="TrmK"/>
    <property type="match status" value="1"/>
</dbReference>
<dbReference type="InterPro" id="IPR006901">
    <property type="entry name" value="TrmK"/>
</dbReference>
<reference evidence="1 2" key="1">
    <citation type="submission" date="2016-11" db="EMBL/GenBank/DDBJ databases">
        <authorList>
            <person name="Jaros S."/>
            <person name="Januszkiewicz K."/>
            <person name="Wedrychowicz H."/>
        </authorList>
    </citation>
    <scope>NUCLEOTIDE SEQUENCE [LARGE SCALE GENOMIC DNA]</scope>
    <source>
        <strain evidence="1 2">DSM 3090</strain>
    </source>
</reference>
<dbReference type="SUPFAM" id="SSF53335">
    <property type="entry name" value="S-adenosyl-L-methionine-dependent methyltransferases"/>
    <property type="match status" value="1"/>
</dbReference>
<dbReference type="AlphaFoldDB" id="A0A1M6JEB1"/>
<organism evidence="1 2">
    <name type="scientific">Hathewaya proteolytica DSM 3090</name>
    <dbReference type="NCBI Taxonomy" id="1121331"/>
    <lineage>
        <taxon>Bacteria</taxon>
        <taxon>Bacillati</taxon>
        <taxon>Bacillota</taxon>
        <taxon>Clostridia</taxon>
        <taxon>Eubacteriales</taxon>
        <taxon>Clostridiaceae</taxon>
        <taxon>Hathewaya</taxon>
    </lineage>
</organism>